<dbReference type="AlphaFoldDB" id="A0AAN4ZQV1"/>
<evidence type="ECO:0000313" key="3">
    <source>
        <dbReference type="Proteomes" id="UP001328107"/>
    </source>
</evidence>
<dbReference type="Proteomes" id="UP001328107">
    <property type="component" value="Unassembled WGS sequence"/>
</dbReference>
<keyword evidence="3" id="KW-1185">Reference proteome</keyword>
<name>A0AAN4ZQV1_9BILA</name>
<evidence type="ECO:0000256" key="1">
    <source>
        <dbReference type="SAM" id="SignalP"/>
    </source>
</evidence>
<dbReference type="EMBL" id="BTRK01000003">
    <property type="protein sequence ID" value="GMR44364.1"/>
    <property type="molecule type" value="Genomic_DNA"/>
</dbReference>
<keyword evidence="1" id="KW-0732">Signal</keyword>
<gene>
    <name evidence="2" type="ORF">PMAYCL1PPCAC_14559</name>
</gene>
<comment type="caution">
    <text evidence="2">The sequence shown here is derived from an EMBL/GenBank/DDBJ whole genome shotgun (WGS) entry which is preliminary data.</text>
</comment>
<protein>
    <submittedName>
        <fullName evidence="2">Uncharacterized protein</fullName>
    </submittedName>
</protein>
<evidence type="ECO:0000313" key="2">
    <source>
        <dbReference type="EMBL" id="GMR44364.1"/>
    </source>
</evidence>
<sequence length="74" mass="8519">MASGNLLQQLLLLVFLAAGIDAFVHSCEEVRYRLINSNIVRNTTFACIFTEEGFNNWDQLKKIEFAGYSMRWAE</sequence>
<reference evidence="3" key="1">
    <citation type="submission" date="2022-10" db="EMBL/GenBank/DDBJ databases">
        <title>Genome assembly of Pristionchus species.</title>
        <authorList>
            <person name="Yoshida K."/>
            <person name="Sommer R.J."/>
        </authorList>
    </citation>
    <scope>NUCLEOTIDE SEQUENCE [LARGE SCALE GENOMIC DNA]</scope>
    <source>
        <strain evidence="3">RS5460</strain>
    </source>
</reference>
<feature type="signal peptide" evidence="1">
    <location>
        <begin position="1"/>
        <end position="22"/>
    </location>
</feature>
<organism evidence="2 3">
    <name type="scientific">Pristionchus mayeri</name>
    <dbReference type="NCBI Taxonomy" id="1317129"/>
    <lineage>
        <taxon>Eukaryota</taxon>
        <taxon>Metazoa</taxon>
        <taxon>Ecdysozoa</taxon>
        <taxon>Nematoda</taxon>
        <taxon>Chromadorea</taxon>
        <taxon>Rhabditida</taxon>
        <taxon>Rhabditina</taxon>
        <taxon>Diplogasteromorpha</taxon>
        <taxon>Diplogasteroidea</taxon>
        <taxon>Neodiplogasteridae</taxon>
        <taxon>Pristionchus</taxon>
    </lineage>
</organism>
<accession>A0AAN4ZQV1</accession>
<proteinExistence type="predicted"/>
<feature type="chain" id="PRO_5042966797" evidence="1">
    <location>
        <begin position="23"/>
        <end position="74"/>
    </location>
</feature>